<dbReference type="InterPro" id="IPR038725">
    <property type="entry name" value="YdaG_split_barrel_FMN-bd"/>
</dbReference>
<evidence type="ECO:0000313" key="2">
    <source>
        <dbReference type="EMBL" id="MER5172593.1"/>
    </source>
</evidence>
<reference evidence="2 3" key="1">
    <citation type="submission" date="2024-06" db="EMBL/GenBank/DDBJ databases">
        <title>Thioclava kandeliae sp. nov. from a rhizosphere soil sample of Kandelia candel in a mangrove.</title>
        <authorList>
            <person name="Mu T."/>
        </authorList>
    </citation>
    <scope>NUCLEOTIDE SEQUENCE [LARGE SCALE GENOMIC DNA]</scope>
    <source>
        <strain evidence="2 3">CPCC 100088</strain>
    </source>
</reference>
<dbReference type="Gene3D" id="2.30.110.10">
    <property type="entry name" value="Electron Transport, Fmn-binding Protein, Chain A"/>
    <property type="match status" value="1"/>
</dbReference>
<protein>
    <submittedName>
        <fullName evidence="2">Pyridoxamine 5'-phosphate oxidase family protein</fullName>
    </submittedName>
</protein>
<dbReference type="PANTHER" id="PTHR34818:SF1">
    <property type="entry name" value="PROTEIN BLI-3"/>
    <property type="match status" value="1"/>
</dbReference>
<keyword evidence="3" id="KW-1185">Reference proteome</keyword>
<comment type="caution">
    <text evidence="2">The sequence shown here is derived from an EMBL/GenBank/DDBJ whole genome shotgun (WGS) entry which is preliminary data.</text>
</comment>
<organism evidence="2 3">
    <name type="scientific">Thioclava kandeliae</name>
    <dbReference type="NCBI Taxonomy" id="3070818"/>
    <lineage>
        <taxon>Bacteria</taxon>
        <taxon>Pseudomonadati</taxon>
        <taxon>Pseudomonadota</taxon>
        <taxon>Alphaproteobacteria</taxon>
        <taxon>Rhodobacterales</taxon>
        <taxon>Paracoccaceae</taxon>
        <taxon>Thioclava</taxon>
    </lineage>
</organism>
<dbReference type="InterPro" id="IPR052917">
    <property type="entry name" value="Stress-Dev_Protein"/>
</dbReference>
<proteinExistence type="predicted"/>
<evidence type="ECO:0000313" key="3">
    <source>
        <dbReference type="Proteomes" id="UP001438953"/>
    </source>
</evidence>
<accession>A0ABV1SI68</accession>
<dbReference type="PANTHER" id="PTHR34818">
    <property type="entry name" value="PROTEIN BLI-3"/>
    <property type="match status" value="1"/>
</dbReference>
<feature type="domain" description="General stress protein FMN-binding split barrel" evidence="1">
    <location>
        <begin position="10"/>
        <end position="154"/>
    </location>
</feature>
<dbReference type="InterPro" id="IPR012349">
    <property type="entry name" value="Split_barrel_FMN-bd"/>
</dbReference>
<dbReference type="Proteomes" id="UP001438953">
    <property type="component" value="Unassembled WGS sequence"/>
</dbReference>
<dbReference type="Pfam" id="PF16242">
    <property type="entry name" value="Pyrid_ox_like"/>
    <property type="match status" value="1"/>
</dbReference>
<dbReference type="SUPFAM" id="SSF50475">
    <property type="entry name" value="FMN-binding split barrel"/>
    <property type="match status" value="1"/>
</dbReference>
<gene>
    <name evidence="2" type="ORF">VSX56_12495</name>
</gene>
<evidence type="ECO:0000259" key="1">
    <source>
        <dbReference type="Pfam" id="PF16242"/>
    </source>
</evidence>
<dbReference type="RefSeq" id="WP_350937507.1">
    <property type="nucleotide sequence ID" value="NZ_JAYWLC010000009.1"/>
</dbReference>
<sequence>MSVYKDLEKDPKETLIKQAKALRAGMLGVQGSTQHMQPMTHYPDWDAGEIWFITSKETDLVKQLPPDAMAHFCLMGGDQDFQACLSGMLSEVNAPQKLEELWSPIAAAWFEGGKEDPNITLLRMTLREAALWGSSSSALKFGIEIAKANMKDEHLPDVGTHKVISF</sequence>
<name>A0ABV1SI68_9RHOB</name>
<dbReference type="EMBL" id="JAYWLC010000009">
    <property type="protein sequence ID" value="MER5172593.1"/>
    <property type="molecule type" value="Genomic_DNA"/>
</dbReference>